<feature type="signal peptide" evidence="1">
    <location>
        <begin position="1"/>
        <end position="18"/>
    </location>
</feature>
<reference evidence="2" key="1">
    <citation type="submission" date="2020-12" db="EMBL/GenBank/DDBJ databases">
        <title>WGS assembly of Carya illinoinensis cv. Pawnee.</title>
        <authorList>
            <person name="Platts A."/>
            <person name="Shu S."/>
            <person name="Wright S."/>
            <person name="Barry K."/>
            <person name="Edger P."/>
            <person name="Pires J.C."/>
            <person name="Schmutz J."/>
        </authorList>
    </citation>
    <scope>NUCLEOTIDE SEQUENCE</scope>
    <source>
        <tissue evidence="2">Leaf</tissue>
    </source>
</reference>
<evidence type="ECO:0008006" key="4">
    <source>
        <dbReference type="Google" id="ProtNLM"/>
    </source>
</evidence>
<accession>A0A8T1RIV1</accession>
<feature type="chain" id="PRO_5035858222" description="Secreted protein" evidence="1">
    <location>
        <begin position="19"/>
        <end position="66"/>
    </location>
</feature>
<protein>
    <recommendedName>
        <fullName evidence="4">Secreted protein</fullName>
    </recommendedName>
</protein>
<sequence>MGFCLVCHLRLFALRGVPSPIPHLATEKVMCSDFHCHGSKTNSESHKQNLLLQSISLNSRLEKHKS</sequence>
<dbReference type="AlphaFoldDB" id="A0A8T1RIV1"/>
<dbReference type="Proteomes" id="UP000811609">
    <property type="component" value="Chromosome 1"/>
</dbReference>
<name>A0A8T1RIV1_CARIL</name>
<keyword evidence="1" id="KW-0732">Signal</keyword>
<proteinExistence type="predicted"/>
<evidence type="ECO:0000313" key="3">
    <source>
        <dbReference type="Proteomes" id="UP000811609"/>
    </source>
</evidence>
<gene>
    <name evidence="2" type="ORF">CIPAW_01G059600</name>
</gene>
<keyword evidence="3" id="KW-1185">Reference proteome</keyword>
<organism evidence="2 3">
    <name type="scientific">Carya illinoinensis</name>
    <name type="common">Pecan</name>
    <dbReference type="NCBI Taxonomy" id="32201"/>
    <lineage>
        <taxon>Eukaryota</taxon>
        <taxon>Viridiplantae</taxon>
        <taxon>Streptophyta</taxon>
        <taxon>Embryophyta</taxon>
        <taxon>Tracheophyta</taxon>
        <taxon>Spermatophyta</taxon>
        <taxon>Magnoliopsida</taxon>
        <taxon>eudicotyledons</taxon>
        <taxon>Gunneridae</taxon>
        <taxon>Pentapetalae</taxon>
        <taxon>rosids</taxon>
        <taxon>fabids</taxon>
        <taxon>Fagales</taxon>
        <taxon>Juglandaceae</taxon>
        <taxon>Carya</taxon>
    </lineage>
</organism>
<comment type="caution">
    <text evidence="2">The sequence shown here is derived from an EMBL/GenBank/DDBJ whole genome shotgun (WGS) entry which is preliminary data.</text>
</comment>
<dbReference type="EMBL" id="CM031809">
    <property type="protein sequence ID" value="KAG6666828.1"/>
    <property type="molecule type" value="Genomic_DNA"/>
</dbReference>
<evidence type="ECO:0000256" key="1">
    <source>
        <dbReference type="SAM" id="SignalP"/>
    </source>
</evidence>
<evidence type="ECO:0000313" key="2">
    <source>
        <dbReference type="EMBL" id="KAG6666828.1"/>
    </source>
</evidence>